<keyword evidence="7" id="KW-1185">Reference proteome</keyword>
<proteinExistence type="predicted"/>
<feature type="repeat" description="ANK" evidence="2">
    <location>
        <begin position="2005"/>
        <end position="2037"/>
    </location>
</feature>
<protein>
    <submittedName>
        <fullName evidence="6">Acyl-CoA-binding domain-containing protein 6</fullName>
    </submittedName>
</protein>
<dbReference type="SUPFAM" id="SSF48403">
    <property type="entry name" value="Ankyrin repeat"/>
    <property type="match status" value="1"/>
</dbReference>
<feature type="compositionally biased region" description="Basic and acidic residues" evidence="4">
    <location>
        <begin position="1676"/>
        <end position="1686"/>
    </location>
</feature>
<dbReference type="PROSITE" id="PS50020">
    <property type="entry name" value="WW_DOMAIN_2"/>
    <property type="match status" value="1"/>
</dbReference>
<feature type="region of interest" description="Disordered" evidence="4">
    <location>
        <begin position="562"/>
        <end position="648"/>
    </location>
</feature>
<feature type="compositionally biased region" description="Low complexity" evidence="4">
    <location>
        <begin position="1751"/>
        <end position="1781"/>
    </location>
</feature>
<feature type="compositionally biased region" description="Low complexity" evidence="4">
    <location>
        <begin position="1653"/>
        <end position="1668"/>
    </location>
</feature>
<feature type="compositionally biased region" description="Acidic residues" evidence="4">
    <location>
        <begin position="599"/>
        <end position="609"/>
    </location>
</feature>
<organism evidence="6 7">
    <name type="scientific">Durusdinium trenchii</name>
    <dbReference type="NCBI Taxonomy" id="1381693"/>
    <lineage>
        <taxon>Eukaryota</taxon>
        <taxon>Sar</taxon>
        <taxon>Alveolata</taxon>
        <taxon>Dinophyceae</taxon>
        <taxon>Suessiales</taxon>
        <taxon>Symbiodiniaceae</taxon>
        <taxon>Durusdinium</taxon>
    </lineage>
</organism>
<feature type="compositionally biased region" description="Basic and acidic residues" evidence="4">
    <location>
        <begin position="1829"/>
        <end position="1839"/>
    </location>
</feature>
<evidence type="ECO:0000256" key="3">
    <source>
        <dbReference type="SAM" id="Coils"/>
    </source>
</evidence>
<dbReference type="PANTHER" id="PTHR24119:SF0">
    <property type="entry name" value="ACYL-COA-BINDING DOMAIN-CONTAINING PROTEIN 6"/>
    <property type="match status" value="1"/>
</dbReference>
<feature type="compositionally biased region" description="Basic and acidic residues" evidence="4">
    <location>
        <begin position="213"/>
        <end position="232"/>
    </location>
</feature>
<evidence type="ECO:0000256" key="4">
    <source>
        <dbReference type="SAM" id="MobiDB-lite"/>
    </source>
</evidence>
<feature type="region of interest" description="Disordered" evidence="4">
    <location>
        <begin position="1488"/>
        <end position="1526"/>
    </location>
</feature>
<comment type="caution">
    <text evidence="6">The sequence shown here is derived from an EMBL/GenBank/DDBJ whole genome shotgun (WGS) entry which is preliminary data.</text>
</comment>
<feature type="domain" description="WW" evidence="5">
    <location>
        <begin position="382"/>
        <end position="416"/>
    </location>
</feature>
<feature type="compositionally biased region" description="Basic and acidic residues" evidence="4">
    <location>
        <begin position="152"/>
        <end position="162"/>
    </location>
</feature>
<reference evidence="6 7" key="1">
    <citation type="submission" date="2024-02" db="EMBL/GenBank/DDBJ databases">
        <authorList>
            <person name="Chen Y."/>
            <person name="Shah S."/>
            <person name="Dougan E. K."/>
            <person name="Thang M."/>
            <person name="Chan C."/>
        </authorList>
    </citation>
    <scope>NUCLEOTIDE SEQUENCE [LARGE SCALE GENOMIC DNA]</scope>
</reference>
<dbReference type="SMART" id="SM00456">
    <property type="entry name" value="WW"/>
    <property type="match status" value="2"/>
</dbReference>
<feature type="region of interest" description="Disordered" evidence="4">
    <location>
        <begin position="152"/>
        <end position="248"/>
    </location>
</feature>
<feature type="compositionally biased region" description="Gly residues" evidence="4">
    <location>
        <begin position="1"/>
        <end position="11"/>
    </location>
</feature>
<dbReference type="InterPro" id="IPR001202">
    <property type="entry name" value="WW_dom"/>
</dbReference>
<accession>A0ABP0ISR7</accession>
<dbReference type="EMBL" id="CAXAMM010004723">
    <property type="protein sequence ID" value="CAK9004692.1"/>
    <property type="molecule type" value="Genomic_DNA"/>
</dbReference>
<evidence type="ECO:0000256" key="2">
    <source>
        <dbReference type="PROSITE-ProRule" id="PRU00023"/>
    </source>
</evidence>
<dbReference type="InterPro" id="IPR036020">
    <property type="entry name" value="WW_dom_sf"/>
</dbReference>
<dbReference type="SUPFAM" id="SSF51045">
    <property type="entry name" value="WW domain"/>
    <property type="match status" value="1"/>
</dbReference>
<feature type="region of interest" description="Disordered" evidence="4">
    <location>
        <begin position="45"/>
        <end position="77"/>
    </location>
</feature>
<feature type="compositionally biased region" description="Basic and acidic residues" evidence="4">
    <location>
        <begin position="530"/>
        <end position="542"/>
    </location>
</feature>
<feature type="region of interest" description="Disordered" evidence="4">
    <location>
        <begin position="441"/>
        <end position="546"/>
    </location>
</feature>
<dbReference type="Proteomes" id="UP001642464">
    <property type="component" value="Unassembled WGS sequence"/>
</dbReference>
<feature type="region of interest" description="Disordered" evidence="4">
    <location>
        <begin position="1543"/>
        <end position="1687"/>
    </location>
</feature>
<feature type="compositionally biased region" description="Basic residues" evidence="4">
    <location>
        <begin position="166"/>
        <end position="181"/>
    </location>
</feature>
<feature type="coiled-coil region" evidence="3">
    <location>
        <begin position="296"/>
        <end position="330"/>
    </location>
</feature>
<keyword evidence="1" id="KW-0446">Lipid-binding</keyword>
<evidence type="ECO:0000313" key="7">
    <source>
        <dbReference type="Proteomes" id="UP001642464"/>
    </source>
</evidence>
<feature type="region of interest" description="Disordered" evidence="4">
    <location>
        <begin position="1725"/>
        <end position="1842"/>
    </location>
</feature>
<feature type="compositionally biased region" description="Acidic residues" evidence="4">
    <location>
        <begin position="196"/>
        <end position="206"/>
    </location>
</feature>
<feature type="region of interest" description="Disordered" evidence="4">
    <location>
        <begin position="1"/>
        <end position="26"/>
    </location>
</feature>
<dbReference type="InterPro" id="IPR002110">
    <property type="entry name" value="Ankyrin_rpt"/>
</dbReference>
<feature type="compositionally biased region" description="Basic and acidic residues" evidence="4">
    <location>
        <begin position="778"/>
        <end position="788"/>
    </location>
</feature>
<evidence type="ECO:0000256" key="1">
    <source>
        <dbReference type="ARBA" id="ARBA00023121"/>
    </source>
</evidence>
<feature type="compositionally biased region" description="Basic residues" evidence="4">
    <location>
        <begin position="741"/>
        <end position="768"/>
    </location>
</feature>
<dbReference type="Gene3D" id="2.20.70.10">
    <property type="match status" value="1"/>
</dbReference>
<feature type="compositionally biased region" description="Basic residues" evidence="4">
    <location>
        <begin position="47"/>
        <end position="58"/>
    </location>
</feature>
<dbReference type="InterPro" id="IPR036770">
    <property type="entry name" value="Ankyrin_rpt-contain_sf"/>
</dbReference>
<dbReference type="CDD" id="cd00201">
    <property type="entry name" value="WW"/>
    <property type="match status" value="1"/>
</dbReference>
<keyword evidence="3" id="KW-0175">Coiled coil</keyword>
<sequence>MGRAGGNGSGGAAARSGGAKQMKITELEEQTSKLLLDARSSIDKARARVRGRKRRRNGGKSLRNSKGQGSTKKKVAEDEELLLSDVESIESPDEDLLLEDLRQYIQTAEGEADEKAQAIATSEVQPDLVDLIREETDEAAAVQDVLNLDQDFWAKGKPEKNLPKSNAKRTKKKRLRKKRRNPAATQGSRRSAQDATQEEQAAEEVETLGPTSGEDHQAHEEEAPDEQRHQLEQDALDISEPTRDGATGVDMHKNQLKAAAQEEQSMRHLEFGAEQDRVKQALDDFVPDVDVSVAEYEEHRARVEQAKIERRLLEEEAEAARNAHEERLRERVRSEAAILVQKSCRGFLGRKRARAVAAHGGLAPFTAATAPCESNTAKPGSDEAAEAWKTVHDPHTGDTWYYNPVLGVSQWEIPEELGRGRKVDEAPEQPDLVTPLTTPMQATSTRADVVPTAESSGDWSEFRPMTGVSGPRPSTSLSGARSATPGFAMRPGVFTRGSLTSDVSVESEALPPMTPQGSALPPNASSGATGEKHDDIEAHGRSEFPVCDEEDDLAYFVEDQAINKSSKHRDGDDGGTFAQTKGLEEQEGSSSDSMGESSASDEEEEDEYALESFDPSNLFAGGNQATETRPPSVDEASRAETESTCSSGVWNQDCETPRFFLPDGSTNIQLRETVRNALKQTKFDSVSSLMATMGQEAKAAKKAARRARRQEREKNQVFDMKAVVECANLNQGAVSKSLPPAKKRGGRRRRVPGKARLSKAQKSRRAGNNKHSNNNNNNHDETADNSGEEYRADTIDEMEEEHGDEPPALHDIPYANAQDLQSVEGDVQELERMIKPQEMCFLCWSAGDDMVKHCDQHQKEGEAGDKEGRGSVLTCANWNVAALQRKYRSEQIQELFAKAQSSLRWDLNRKRFVTVVQAKHPTYRAVYDVLEGYNRTLRSKIKTMKWFKSVLDLIRVGRIKGEQAARKCSLLRAKETLENNRWIRKFKETVVLLEPQGQVTGDDVLLAGKVDLEAGYKVMHREDSGPCKRVAKVMAPTAKPRALYARRPITDIPPPRHGRVPAPSFVFTAEADNKLVRAAKKGETEELLATLKGTAVNTFMDVNLLGSWVERLASHTARTSCEKAVKEIRDQIPQVAKLRTKHPPPTSTKFATFLRKELSPEEARRENGFPPMMAMLSLEVTTAISAQYGKFVVTSKSSIAPVKKKYPEFHDEDNFLDESKTFSSLHLSDSASLGCTYDPVVSKLNLRFPPTITASATVSETLLAKKREQLHQQEQELFKALKAGDLAQQAFDSAMDQLHKSYAVAPLGDESLRHYQGENREIQTGESDDVGFRTTMAPETQQITSSFETTDFVPSSDIAVPNTPGIRGALTTKAGVEYPFCIPSTRELTLLDHFHLLAFPEAQPNSTCCFTTLGRQDPGLYLMRNDDKAELGILEMRVYRSFAYFQLPHIEEFQTAEGISYWYNRKTGQTFWESPLVDLSSVAKAENIDQDRPLEEDPLKPLTKSEQKKFSETLGPKRKPPSQLRMRQHLLVDYEDVDLEATKQDASGSGGQPGEEDTEYARELAKAEAKRKAQDKRYRERVGQVQILKGTSPLLSLEEEKRAKEQAKLKKQRKQQRKRAKAAKRQAKAAKAKNTKISEEDEPTPMDDQELDAFASAMPESAAAASAKAPRRRLERSKSYDKDGEHTTLILSIQSALQNVMKEAPAGSQTMSSDKLLKTRVGLGLGIGLGKKGNAEDRIEPAIGDSDSETLSEISSVSDDSSSTFSESSSTCSESSEVLVSATPRHRGPGGANGARRGIEPTPTPDEKTGAVDIGDDASSENSSQGGELAEHATHEPAGEGRYWTATGTAQAKAKGKIIKSSAALPEGFVNSVYKPHTAKQHADYLPALPNLNEARSVGVVKPRQILKDWSYAGFDPWSDGKDQYTTSFVPSLFVDEGTGQDQSGGAFGDKEGMEQQRQQVSDQARLAEELEQLFSWCRHGKYDEIDDFFSDPDCIFPVDTKDSLGNTLLSIAAQNGNKRIAKLCLRHGADINTQNLNGQTVLHYCLSYGFDSLSEYFMQKGADDSLLNADGLTCYEGLSLESVENM</sequence>
<name>A0ABP0ISR7_9DINO</name>
<evidence type="ECO:0000259" key="5">
    <source>
        <dbReference type="PROSITE" id="PS50020"/>
    </source>
</evidence>
<dbReference type="Gene3D" id="1.25.40.20">
    <property type="entry name" value="Ankyrin repeat-containing domain"/>
    <property type="match status" value="1"/>
</dbReference>
<dbReference type="Pfam" id="PF12796">
    <property type="entry name" value="Ank_2"/>
    <property type="match status" value="1"/>
</dbReference>
<feature type="region of interest" description="Disordered" evidence="4">
    <location>
        <begin position="734"/>
        <end position="788"/>
    </location>
</feature>
<feature type="compositionally biased region" description="Basic residues" evidence="4">
    <location>
        <begin position="1609"/>
        <end position="1634"/>
    </location>
</feature>
<feature type="compositionally biased region" description="Polar residues" evidence="4">
    <location>
        <begin position="472"/>
        <end position="481"/>
    </location>
</feature>
<feature type="compositionally biased region" description="Basic and acidic residues" evidence="4">
    <location>
        <begin position="1559"/>
        <end position="1582"/>
    </location>
</feature>
<feature type="compositionally biased region" description="Low complexity" evidence="4">
    <location>
        <begin position="588"/>
        <end position="598"/>
    </location>
</feature>
<dbReference type="Pfam" id="PF00397">
    <property type="entry name" value="WW"/>
    <property type="match status" value="1"/>
</dbReference>
<feature type="compositionally biased region" description="Basic and acidic residues" evidence="4">
    <location>
        <begin position="1488"/>
        <end position="1511"/>
    </location>
</feature>
<dbReference type="SMART" id="SM00248">
    <property type="entry name" value="ANK"/>
    <property type="match status" value="2"/>
</dbReference>
<feature type="compositionally biased region" description="Acidic residues" evidence="4">
    <location>
        <begin position="1639"/>
        <end position="1651"/>
    </location>
</feature>
<dbReference type="PROSITE" id="PS50088">
    <property type="entry name" value="ANK_REPEAT"/>
    <property type="match status" value="2"/>
</dbReference>
<gene>
    <name evidence="6" type="ORF">SCF082_LOCUS8298</name>
</gene>
<evidence type="ECO:0000313" key="6">
    <source>
        <dbReference type="EMBL" id="CAK9004692.1"/>
    </source>
</evidence>
<feature type="compositionally biased region" description="Basic and acidic residues" evidence="4">
    <location>
        <begin position="1598"/>
        <end position="1608"/>
    </location>
</feature>
<feature type="repeat" description="ANK" evidence="2">
    <location>
        <begin position="2038"/>
        <end position="2070"/>
    </location>
</feature>
<dbReference type="PROSITE" id="PS50096">
    <property type="entry name" value="IQ"/>
    <property type="match status" value="1"/>
</dbReference>
<keyword evidence="2" id="KW-0040">ANK repeat</keyword>
<dbReference type="PROSITE" id="PS50297">
    <property type="entry name" value="ANK_REP_REGION"/>
    <property type="match status" value="1"/>
</dbReference>
<dbReference type="PANTHER" id="PTHR24119">
    <property type="entry name" value="ACYL-COA-BINDING DOMAIN-CONTAINING PROTEIN 6"/>
    <property type="match status" value="1"/>
</dbReference>